<proteinExistence type="predicted"/>
<comment type="caution">
    <text evidence="1">The sequence shown here is derived from an EMBL/GenBank/DDBJ whole genome shotgun (WGS) entry which is preliminary data.</text>
</comment>
<name>A0ACB8T218_9AGAM</name>
<evidence type="ECO:0000313" key="2">
    <source>
        <dbReference type="Proteomes" id="UP000814140"/>
    </source>
</evidence>
<dbReference type="EMBL" id="MU277207">
    <property type="protein sequence ID" value="KAI0062427.1"/>
    <property type="molecule type" value="Genomic_DNA"/>
</dbReference>
<sequence>MLNVARKTAVQVPPWTRANSQAVFIKHKRASLAFPVASTSATDKADDGTVKDENLLLRQAHLDTVQRTAFVRPWRNIGSLTEAFVYVRALERHYGKIRDFRFLRDPDLMDRYQPFFWVVFESAESRNRIPKGSETIQVLVPTDPPREGGPGLDDLQGVMQSVDYNPAATDPTRDTIPEGWALVDVLVDHASGTIGRQNYGTRYKAAAQIHRARFSDAWTRWGGFSSVLPHEALPPQPSLFAANAKWAAIAEETKGERANTEEEDAEAPQPVEADADEWRDNGRIEGSESFPAPPTEWEPLATPPPPVPPEPLAAAEPEPPEKKTPAPAPVKKLSRRERILQAARENARTPLPKIKTSEEREAVRQTVEEVQAAKQQSISQRLWKFVGGQ</sequence>
<accession>A0ACB8T218</accession>
<reference evidence="1" key="2">
    <citation type="journal article" date="2022" name="New Phytol.">
        <title>Evolutionary transition to the ectomycorrhizal habit in the genomes of a hyperdiverse lineage of mushroom-forming fungi.</title>
        <authorList>
            <person name="Looney B."/>
            <person name="Miyauchi S."/>
            <person name="Morin E."/>
            <person name="Drula E."/>
            <person name="Courty P.E."/>
            <person name="Kohler A."/>
            <person name="Kuo A."/>
            <person name="LaButti K."/>
            <person name="Pangilinan J."/>
            <person name="Lipzen A."/>
            <person name="Riley R."/>
            <person name="Andreopoulos W."/>
            <person name="He G."/>
            <person name="Johnson J."/>
            <person name="Nolan M."/>
            <person name="Tritt A."/>
            <person name="Barry K.W."/>
            <person name="Grigoriev I.V."/>
            <person name="Nagy L.G."/>
            <person name="Hibbett D."/>
            <person name="Henrissat B."/>
            <person name="Matheny P.B."/>
            <person name="Labbe J."/>
            <person name="Martin F.M."/>
        </authorList>
    </citation>
    <scope>NUCLEOTIDE SEQUENCE</scope>
    <source>
        <strain evidence="1">HHB10654</strain>
    </source>
</reference>
<dbReference type="Proteomes" id="UP000814140">
    <property type="component" value="Unassembled WGS sequence"/>
</dbReference>
<reference evidence="1" key="1">
    <citation type="submission" date="2021-03" db="EMBL/GenBank/DDBJ databases">
        <authorList>
            <consortium name="DOE Joint Genome Institute"/>
            <person name="Ahrendt S."/>
            <person name="Looney B.P."/>
            <person name="Miyauchi S."/>
            <person name="Morin E."/>
            <person name="Drula E."/>
            <person name="Courty P.E."/>
            <person name="Chicoki N."/>
            <person name="Fauchery L."/>
            <person name="Kohler A."/>
            <person name="Kuo A."/>
            <person name="Labutti K."/>
            <person name="Pangilinan J."/>
            <person name="Lipzen A."/>
            <person name="Riley R."/>
            <person name="Andreopoulos W."/>
            <person name="He G."/>
            <person name="Johnson J."/>
            <person name="Barry K.W."/>
            <person name="Grigoriev I.V."/>
            <person name="Nagy L."/>
            <person name="Hibbett D."/>
            <person name="Henrissat B."/>
            <person name="Matheny P.B."/>
            <person name="Labbe J."/>
            <person name="Martin F."/>
        </authorList>
    </citation>
    <scope>NUCLEOTIDE SEQUENCE</scope>
    <source>
        <strain evidence="1">HHB10654</strain>
    </source>
</reference>
<organism evidence="1 2">
    <name type="scientific">Artomyces pyxidatus</name>
    <dbReference type="NCBI Taxonomy" id="48021"/>
    <lineage>
        <taxon>Eukaryota</taxon>
        <taxon>Fungi</taxon>
        <taxon>Dikarya</taxon>
        <taxon>Basidiomycota</taxon>
        <taxon>Agaricomycotina</taxon>
        <taxon>Agaricomycetes</taxon>
        <taxon>Russulales</taxon>
        <taxon>Auriscalpiaceae</taxon>
        <taxon>Artomyces</taxon>
    </lineage>
</organism>
<protein>
    <submittedName>
        <fullName evidence="1">Uncharacterized protein</fullName>
    </submittedName>
</protein>
<gene>
    <name evidence="1" type="ORF">BV25DRAFT_1825414</name>
</gene>
<evidence type="ECO:0000313" key="1">
    <source>
        <dbReference type="EMBL" id="KAI0062427.1"/>
    </source>
</evidence>
<keyword evidence="2" id="KW-1185">Reference proteome</keyword>